<accession>A0A315ZBS1</accession>
<dbReference type="PANTHER" id="PTHR37309">
    <property type="entry name" value="SLR0284 PROTEIN"/>
    <property type="match status" value="1"/>
</dbReference>
<dbReference type="AlphaFoldDB" id="A0A315ZBS1"/>
<feature type="transmembrane region" description="Helical" evidence="1">
    <location>
        <begin position="55"/>
        <end position="78"/>
    </location>
</feature>
<dbReference type="Proteomes" id="UP000245535">
    <property type="component" value="Unassembled WGS sequence"/>
</dbReference>
<name>A0A315ZBS1_SEDFL</name>
<dbReference type="RefSeq" id="WP_109616745.1">
    <property type="nucleotide sequence ID" value="NZ_QGDO01000002.1"/>
</dbReference>
<keyword evidence="1" id="KW-1133">Transmembrane helix</keyword>
<feature type="transmembrane region" description="Helical" evidence="1">
    <location>
        <begin position="90"/>
        <end position="112"/>
    </location>
</feature>
<protein>
    <submittedName>
        <fullName evidence="2">Putative membrane protein</fullName>
    </submittedName>
</protein>
<evidence type="ECO:0000256" key="1">
    <source>
        <dbReference type="SAM" id="Phobius"/>
    </source>
</evidence>
<evidence type="ECO:0000313" key="2">
    <source>
        <dbReference type="EMBL" id="PWJ42609.1"/>
    </source>
</evidence>
<organism evidence="2 3">
    <name type="scientific">Sediminitomix flava</name>
    <dbReference type="NCBI Taxonomy" id="379075"/>
    <lineage>
        <taxon>Bacteria</taxon>
        <taxon>Pseudomonadati</taxon>
        <taxon>Bacteroidota</taxon>
        <taxon>Cytophagia</taxon>
        <taxon>Cytophagales</taxon>
        <taxon>Flammeovirgaceae</taxon>
        <taxon>Sediminitomix</taxon>
    </lineage>
</organism>
<dbReference type="Pfam" id="PF04020">
    <property type="entry name" value="Phage_holin_4_2"/>
    <property type="match status" value="1"/>
</dbReference>
<gene>
    <name evidence="2" type="ORF">BC781_102153</name>
</gene>
<dbReference type="EMBL" id="QGDO01000002">
    <property type="protein sequence ID" value="PWJ42609.1"/>
    <property type="molecule type" value="Genomic_DNA"/>
</dbReference>
<keyword evidence="3" id="KW-1185">Reference proteome</keyword>
<comment type="caution">
    <text evidence="2">The sequence shown here is derived from an EMBL/GenBank/DDBJ whole genome shotgun (WGS) entry which is preliminary data.</text>
</comment>
<dbReference type="OrthoDB" id="6402664at2"/>
<evidence type="ECO:0000313" key="3">
    <source>
        <dbReference type="Proteomes" id="UP000245535"/>
    </source>
</evidence>
<dbReference type="PANTHER" id="PTHR37309:SF1">
    <property type="entry name" value="SLR0284 PROTEIN"/>
    <property type="match status" value="1"/>
</dbReference>
<feature type="transmembrane region" description="Helical" evidence="1">
    <location>
        <begin position="30"/>
        <end position="48"/>
    </location>
</feature>
<keyword evidence="1" id="KW-0472">Membrane</keyword>
<reference evidence="2 3" key="1">
    <citation type="submission" date="2018-03" db="EMBL/GenBank/DDBJ databases">
        <title>Genomic Encyclopedia of Archaeal and Bacterial Type Strains, Phase II (KMG-II): from individual species to whole genera.</title>
        <authorList>
            <person name="Goeker M."/>
        </authorList>
    </citation>
    <scope>NUCLEOTIDE SEQUENCE [LARGE SCALE GENOMIC DNA]</scope>
    <source>
        <strain evidence="2 3">DSM 28229</strain>
    </source>
</reference>
<feature type="transmembrane region" description="Helical" evidence="1">
    <location>
        <begin position="5"/>
        <end position="24"/>
    </location>
</feature>
<proteinExistence type="predicted"/>
<dbReference type="InterPro" id="IPR007165">
    <property type="entry name" value="Phage_holin_4_2"/>
</dbReference>
<keyword evidence="1" id="KW-0812">Transmembrane</keyword>
<sequence length="118" mass="13158">MIAKYLASGLAVYAGAWLMDYFNWGVSIDNYWTALIAAIIIGFLNAIVKPILTILTIPVTILTFGLFLIFINTLMFYWTGSLVDGFDVQSMWAALGFSIFYSIAQGFIFDAFGIKENN</sequence>